<dbReference type="PhylomeDB" id="A0A061BIU8"/>
<dbReference type="GO" id="GO:0000145">
    <property type="term" value="C:exocyst"/>
    <property type="evidence" value="ECO:0007669"/>
    <property type="project" value="InterPro"/>
</dbReference>
<keyword evidence="2" id="KW-0813">Transport</keyword>
<dbReference type="GO" id="GO:0051601">
    <property type="term" value="P:exocyst localization"/>
    <property type="evidence" value="ECO:0007669"/>
    <property type="project" value="TreeGrafter"/>
</dbReference>
<dbReference type="Pfam" id="PF06046">
    <property type="entry name" value="Sec6"/>
    <property type="match status" value="1"/>
</dbReference>
<accession>A0A061BIU8</accession>
<evidence type="ECO:0000256" key="1">
    <source>
        <dbReference type="ARBA" id="ARBA00009447"/>
    </source>
</evidence>
<dbReference type="EMBL" id="LK052911">
    <property type="protein sequence ID" value="CDR46906.1"/>
    <property type="molecule type" value="Genomic_DNA"/>
</dbReference>
<comment type="similarity">
    <text evidence="1">Belongs to the SEC6 family.</text>
</comment>
<dbReference type="VEuPathDB" id="FungiDB:BON22_4326"/>
<keyword evidence="3" id="KW-0268">Exocytosis</keyword>
<dbReference type="GO" id="GO:0006887">
    <property type="term" value="P:exocytosis"/>
    <property type="evidence" value="ECO:0007669"/>
    <property type="project" value="UniProtKB-KW"/>
</dbReference>
<evidence type="ECO:0000313" key="4">
    <source>
        <dbReference type="EMBL" id="CDR46906.1"/>
    </source>
</evidence>
<name>A0A061BIU8_CYBFA</name>
<dbReference type="PANTHER" id="PTHR21292:SF1">
    <property type="entry name" value="EXOCYST COMPLEX COMPONENT 3"/>
    <property type="match status" value="1"/>
</dbReference>
<dbReference type="InterPro" id="IPR042532">
    <property type="entry name" value="EXOC3/Sec6_C"/>
</dbReference>
<gene>
    <name evidence="4" type="ORF">CYFA0S_26e01332g</name>
</gene>
<evidence type="ECO:0000256" key="2">
    <source>
        <dbReference type="ARBA" id="ARBA00022448"/>
    </source>
</evidence>
<dbReference type="InterPro" id="IPR010326">
    <property type="entry name" value="EXOC3/Sec6"/>
</dbReference>
<dbReference type="GO" id="GO:0000149">
    <property type="term" value="F:SNARE binding"/>
    <property type="evidence" value="ECO:0007669"/>
    <property type="project" value="TreeGrafter"/>
</dbReference>
<reference evidence="4" key="1">
    <citation type="journal article" date="2014" name="Genome Announc.">
        <title>Genome sequence of the yeast Cyberlindnera fabianii (Hansenula fabianii).</title>
        <authorList>
            <person name="Freel K.C."/>
            <person name="Sarilar V."/>
            <person name="Neuveglise C."/>
            <person name="Devillers H."/>
            <person name="Friedrich A."/>
            <person name="Schacherer J."/>
        </authorList>
    </citation>
    <scope>NUCLEOTIDE SEQUENCE</scope>
    <source>
        <strain evidence="4">YJS4271</strain>
    </source>
</reference>
<protein>
    <submittedName>
        <fullName evidence="4">CYFA0S26e01332g1_1</fullName>
    </submittedName>
</protein>
<dbReference type="OrthoDB" id="190098at2759"/>
<organism evidence="4">
    <name type="scientific">Cyberlindnera fabianii</name>
    <name type="common">Yeast</name>
    <name type="synonym">Hansenula fabianii</name>
    <dbReference type="NCBI Taxonomy" id="36022"/>
    <lineage>
        <taxon>Eukaryota</taxon>
        <taxon>Fungi</taxon>
        <taxon>Dikarya</taxon>
        <taxon>Ascomycota</taxon>
        <taxon>Saccharomycotina</taxon>
        <taxon>Saccharomycetes</taxon>
        <taxon>Phaffomycetales</taxon>
        <taxon>Phaffomycetaceae</taxon>
        <taxon>Cyberlindnera</taxon>
    </lineage>
</organism>
<dbReference type="PANTHER" id="PTHR21292">
    <property type="entry name" value="EXOCYST COMPLEX COMPONENT SEC6-RELATED"/>
    <property type="match status" value="1"/>
</dbReference>
<sequence>MTTREAALRNIGQLLKTEEDLDKINTLRTQLQTEKSAIDVKLKSLAQTQLDHLLRDMDHLSLCQEDVRSLRDNLSAVSSIATESFGSISRFELINNITHVHEIFDQSSRIAEDVGSFNARLQEVDRMIEEEQYESIGPDSEVPGLLPIHFKLNALRDFQDRILELAEKSSDDSKFTVKRLTSKTDGVIKKFDRMLGNIIEGIVESVKEENFSLVVRLAKVIEFEEKQDTMIEALKKVIEGKNKEKKGSVSLFEQIVNGTLQGRTKPRHYKHFFLEKITDSVREIFKNCWATFEDQGDIFAILNELSWVFHDLAAVQQVLTGLVPPKWDIFKVYYDIYYNELHTLIVRLIESEPETLIILDILDFDNQFQEIMRTDFNLKKADVKTVIGESEKEQLLTDYLNLIVMKMKEWVGNLESTEHEVFKTRIQAPDADSEGLLALEGTKIVFQMFTQQCETAAGSGQGKILAGVISEFGKLLIKRQQTWGDLVKSEVQKWLVYNNVDSKKKKQETEEEEITPVPAGLIEYLTALANDQMRGADYTEAISNKYGGMVSKKYASMIHTDLESTIDGFANLAKQCCDGLIVIIFDDLKVVMDKIFTKDWTSANYSQQISDTLREYLGELKMSMNSYLFEILSEDIIEECILRYLNNLNNDVKFPKTTDKLLTCVKRDFEVFYKLFVQFINQNTIESKFKIVENFMDLSTEPDLDQILVHWQSTVANFPDIKPEFLSLVLKARRDIDSSDAKMIIPRAKEVQKKFIDENQYNLEPSFMGRFSLNSKIKKNYL</sequence>
<evidence type="ECO:0000256" key="3">
    <source>
        <dbReference type="ARBA" id="ARBA00022483"/>
    </source>
</evidence>
<dbReference type="Gene3D" id="1.10.357.70">
    <property type="entry name" value="Exocyst complex component Sec6, C-terminal domain"/>
    <property type="match status" value="1"/>
</dbReference>
<dbReference type="Gene3D" id="1.10.357.50">
    <property type="match status" value="1"/>
</dbReference>
<dbReference type="AlphaFoldDB" id="A0A061BIU8"/>
<proteinExistence type="inferred from homology"/>